<dbReference type="Gene3D" id="3.30.360.10">
    <property type="entry name" value="Dihydrodipicolinate Reductase, domain 2"/>
    <property type="match status" value="1"/>
</dbReference>
<sequence>MTLLRIGVVGLGAVAQSVHLPLITRRWDLFDLAAVADLSPALLGRVGAQYGVPAEHQYQNLDDMLDGEELDAVVLLTSGSHGQPALQCIEAGVAVLCEKPLAFSLGEIELLRKAEQGQGRAMLLLGYMKEYDPAVLTLKERLPGRKDTRFVNVEVLHPAGSAQLAFANLHPGARDVPADVLSGLIEADEQKLDAALGKDSPRLLRRLYSNVILGSLIHDIAVVRALVGPLQAIDAVHYWAEQDDPGSIEITATAADGVRVHFNWHFLADYPVYRETVTVHHTRGSGKLEFTVPYLLNAPTKLQITERAGAGVSDSLFEDVTEAFEQELVAFHRMVDGGEQPPTGIAEGEADVRVAQLIAAALANSLQVSIGGEAASA</sequence>
<comment type="caution">
    <text evidence="2">The sequence shown here is derived from an EMBL/GenBank/DDBJ whole genome shotgun (WGS) entry which is preliminary data.</text>
</comment>
<dbReference type="EMBL" id="JAUSRE010000025">
    <property type="protein sequence ID" value="MDP9890276.1"/>
    <property type="molecule type" value="Genomic_DNA"/>
</dbReference>
<dbReference type="SUPFAM" id="SSF51735">
    <property type="entry name" value="NAD(P)-binding Rossmann-fold domains"/>
    <property type="match status" value="1"/>
</dbReference>
<dbReference type="Pfam" id="PF01408">
    <property type="entry name" value="GFO_IDH_MocA"/>
    <property type="match status" value="1"/>
</dbReference>
<gene>
    <name evidence="2" type="ORF">J2X98_003890</name>
</gene>
<dbReference type="Proteomes" id="UP001226577">
    <property type="component" value="Unassembled WGS sequence"/>
</dbReference>
<evidence type="ECO:0000259" key="1">
    <source>
        <dbReference type="Pfam" id="PF01408"/>
    </source>
</evidence>
<reference evidence="2 3" key="1">
    <citation type="submission" date="2023-07" db="EMBL/GenBank/DDBJ databases">
        <title>Sorghum-associated microbial communities from plants grown in Nebraska, USA.</title>
        <authorList>
            <person name="Schachtman D."/>
        </authorList>
    </citation>
    <scope>NUCLEOTIDE SEQUENCE [LARGE SCALE GENOMIC DNA]</scope>
    <source>
        <strain evidence="2 3">CC222</strain>
    </source>
</reference>
<accession>A0ABT9RZN8</accession>
<dbReference type="PANTHER" id="PTHR43708:SF4">
    <property type="entry name" value="OXIDOREDUCTASE YCEM-RELATED"/>
    <property type="match status" value="1"/>
</dbReference>
<dbReference type="RefSeq" id="WP_307311356.1">
    <property type="nucleotide sequence ID" value="NZ_JAUSRE010000025.1"/>
</dbReference>
<proteinExistence type="predicted"/>
<dbReference type="PANTHER" id="PTHR43708">
    <property type="entry name" value="CONSERVED EXPRESSED OXIDOREDUCTASE (EUROFUNG)"/>
    <property type="match status" value="1"/>
</dbReference>
<dbReference type="Gene3D" id="3.40.50.720">
    <property type="entry name" value="NAD(P)-binding Rossmann-like Domain"/>
    <property type="match status" value="1"/>
</dbReference>
<evidence type="ECO:0000313" key="3">
    <source>
        <dbReference type="Proteomes" id="UP001226577"/>
    </source>
</evidence>
<dbReference type="InterPro" id="IPR036291">
    <property type="entry name" value="NAD(P)-bd_dom_sf"/>
</dbReference>
<dbReference type="InterPro" id="IPR051317">
    <property type="entry name" value="Gfo/Idh/MocA_oxidoreduct"/>
</dbReference>
<organism evidence="2 3">
    <name type="scientific">Pseudarthrobacter enclensis</name>
    <dbReference type="NCBI Taxonomy" id="993070"/>
    <lineage>
        <taxon>Bacteria</taxon>
        <taxon>Bacillati</taxon>
        <taxon>Actinomycetota</taxon>
        <taxon>Actinomycetes</taxon>
        <taxon>Micrococcales</taxon>
        <taxon>Micrococcaceae</taxon>
        <taxon>Pseudarthrobacter</taxon>
    </lineage>
</organism>
<keyword evidence="3" id="KW-1185">Reference proteome</keyword>
<dbReference type="InterPro" id="IPR000683">
    <property type="entry name" value="Gfo/Idh/MocA-like_OxRdtase_N"/>
</dbReference>
<name>A0ABT9RZN8_9MICC</name>
<protein>
    <submittedName>
        <fullName evidence="2">Dehydrogenase</fullName>
    </submittedName>
</protein>
<evidence type="ECO:0000313" key="2">
    <source>
        <dbReference type="EMBL" id="MDP9890276.1"/>
    </source>
</evidence>
<feature type="domain" description="Gfo/Idh/MocA-like oxidoreductase N-terminal" evidence="1">
    <location>
        <begin position="4"/>
        <end position="121"/>
    </location>
</feature>